<evidence type="ECO:0000313" key="2">
    <source>
        <dbReference type="EMBL" id="ATG43753.1"/>
    </source>
</evidence>
<gene>
    <name evidence="2" type="ORF">PhaeoP13_01817</name>
</gene>
<dbReference type="AlphaFoldDB" id="A0AAN1GRB5"/>
<keyword evidence="1" id="KW-0472">Membrane</keyword>
<protein>
    <submittedName>
        <fullName evidence="2">Uncharacterized protein</fullName>
    </submittedName>
</protein>
<evidence type="ECO:0000256" key="1">
    <source>
        <dbReference type="SAM" id="Phobius"/>
    </source>
</evidence>
<sequence>MSIYNPLTSISEFWMSIISPIIEHFILYFAIDFQ</sequence>
<keyword evidence="1" id="KW-0812">Transmembrane</keyword>
<name>A0AAN1GRB5_9RHOB</name>
<organism evidence="2 3">
    <name type="scientific">Phaeobacter piscinae</name>
    <dbReference type="NCBI Taxonomy" id="1580596"/>
    <lineage>
        <taxon>Bacteria</taxon>
        <taxon>Pseudomonadati</taxon>
        <taxon>Pseudomonadota</taxon>
        <taxon>Alphaproteobacteria</taxon>
        <taxon>Rhodobacterales</taxon>
        <taxon>Roseobacteraceae</taxon>
        <taxon>Phaeobacter</taxon>
    </lineage>
</organism>
<accession>A0AAN1GRB5</accession>
<evidence type="ECO:0000313" key="3">
    <source>
        <dbReference type="Proteomes" id="UP000218606"/>
    </source>
</evidence>
<proteinExistence type="predicted"/>
<reference evidence="2 3" key="1">
    <citation type="journal article" date="2017" name="Front. Microbiol.">
        <title>Phaeobacter piscinae sp. nov., a species of the Roseobacter group and potential aquaculture probiont.</title>
        <authorList>
            <person name="Sonnenschein E.C."/>
            <person name="Phippen C.B.W."/>
            <person name="Nielsen K.F."/>
            <person name="Mateiu R.V."/>
            <person name="Melchiorsen J."/>
            <person name="Gram L."/>
            <person name="Overmann J."/>
            <person name="Freese H.M."/>
        </authorList>
    </citation>
    <scope>NUCLEOTIDE SEQUENCE [LARGE SCALE GENOMIC DNA]</scope>
    <source>
        <strain evidence="2 3">P13</strain>
    </source>
</reference>
<dbReference type="EMBL" id="CP010767">
    <property type="protein sequence ID" value="ATG43753.1"/>
    <property type="molecule type" value="Genomic_DNA"/>
</dbReference>
<keyword evidence="1" id="KW-1133">Transmembrane helix</keyword>
<dbReference type="Proteomes" id="UP000218606">
    <property type="component" value="Chromosome"/>
</dbReference>
<feature type="transmembrane region" description="Helical" evidence="1">
    <location>
        <begin position="13"/>
        <end position="31"/>
    </location>
</feature>